<evidence type="ECO:0000256" key="4">
    <source>
        <dbReference type="PIRNR" id="PIRNR006230"/>
    </source>
</evidence>
<name>A0A1E9PCD3_9LACT</name>
<dbReference type="GO" id="GO:0005525">
    <property type="term" value="F:GTP binding"/>
    <property type="evidence" value="ECO:0007669"/>
    <property type="project" value="UniProtKB-KW"/>
</dbReference>
<dbReference type="SUPFAM" id="SSF52540">
    <property type="entry name" value="P-loop containing nucleoside triphosphate hydrolases"/>
    <property type="match status" value="1"/>
</dbReference>
<dbReference type="CDD" id="cd01856">
    <property type="entry name" value="YlqF"/>
    <property type="match status" value="1"/>
</dbReference>
<dbReference type="PANTHER" id="PTHR45782">
    <property type="entry name" value="MITOCHONDRIAL RIBOSOME-ASSOCIATED GTPASE 1"/>
    <property type="match status" value="1"/>
</dbReference>
<dbReference type="InterPro" id="IPR006073">
    <property type="entry name" value="GTP-bd"/>
</dbReference>
<proteinExistence type="inferred from homology"/>
<keyword evidence="3 4" id="KW-0342">GTP-binding</keyword>
<dbReference type="GO" id="GO:0003924">
    <property type="term" value="F:GTPase activity"/>
    <property type="evidence" value="ECO:0007669"/>
    <property type="project" value="TreeGrafter"/>
</dbReference>
<comment type="similarity">
    <text evidence="4">Belongs to the TRAFAC class YlqF/YawG GTPase family. MTG1 subfamily.</text>
</comment>
<dbReference type="NCBIfam" id="TIGR03596">
    <property type="entry name" value="GTPase_YlqF"/>
    <property type="match status" value="1"/>
</dbReference>
<dbReference type="GO" id="GO:0005737">
    <property type="term" value="C:cytoplasm"/>
    <property type="evidence" value="ECO:0007669"/>
    <property type="project" value="UniProtKB-SubCell"/>
</dbReference>
<gene>
    <name evidence="5" type="primary">ylqF</name>
    <name evidence="5" type="ORF">ODY61_04240</name>
</gene>
<keyword evidence="4" id="KW-0963">Cytoplasm</keyword>
<dbReference type="Proteomes" id="UP001069047">
    <property type="component" value="Unassembled WGS sequence"/>
</dbReference>
<evidence type="ECO:0000313" key="6">
    <source>
        <dbReference type="Proteomes" id="UP001069047"/>
    </source>
</evidence>
<dbReference type="InterPro" id="IPR027417">
    <property type="entry name" value="P-loop_NTPase"/>
</dbReference>
<evidence type="ECO:0000313" key="5">
    <source>
        <dbReference type="EMBL" id="MCY3087328.1"/>
    </source>
</evidence>
<dbReference type="Gene3D" id="1.10.1580.10">
    <property type="match status" value="1"/>
</dbReference>
<dbReference type="PROSITE" id="PS51721">
    <property type="entry name" value="G_CP"/>
    <property type="match status" value="1"/>
</dbReference>
<accession>A0A9Q4H300</accession>
<keyword evidence="2 4" id="KW-0547">Nucleotide-binding</keyword>
<dbReference type="Pfam" id="PF01926">
    <property type="entry name" value="MMR_HSR1"/>
    <property type="match status" value="1"/>
</dbReference>
<dbReference type="InterPro" id="IPR019991">
    <property type="entry name" value="GTP-bd_ribosome_bgen"/>
</dbReference>
<evidence type="ECO:0000256" key="1">
    <source>
        <dbReference type="ARBA" id="ARBA00014898"/>
    </source>
</evidence>
<comment type="subcellular location">
    <subcellularLocation>
        <location evidence="4">Cytoplasm</location>
    </subcellularLocation>
</comment>
<reference evidence="5" key="1">
    <citation type="submission" date="2022-09" db="EMBL/GenBank/DDBJ databases">
        <title>Aerococcus urinae taxonomy study.</title>
        <authorList>
            <person name="Christensen J."/>
            <person name="Senneby E."/>
        </authorList>
    </citation>
    <scope>NUCLEOTIDE SEQUENCE</scope>
    <source>
        <strain evidence="5">LUND-41-B12</strain>
    </source>
</reference>
<dbReference type="Gene3D" id="3.40.50.300">
    <property type="entry name" value="P-loop containing nucleotide triphosphate hydrolases"/>
    <property type="match status" value="1"/>
</dbReference>
<dbReference type="FunFam" id="3.40.50.300:FF:000590">
    <property type="entry name" value="Ribosome biogenesis GTPase A"/>
    <property type="match status" value="1"/>
</dbReference>
<dbReference type="AlphaFoldDB" id="A0A1E9PCD3"/>
<comment type="function">
    <text evidence="4">Required for a late step of 50S ribosomal subunit assembly. Has GTPase activity.</text>
</comment>
<dbReference type="EMBL" id="JAOTMY010000002">
    <property type="protein sequence ID" value="MCY3087328.1"/>
    <property type="molecule type" value="Genomic_DNA"/>
</dbReference>
<accession>A0A1E9PCD3</accession>
<dbReference type="PIRSF" id="PIRSF006230">
    <property type="entry name" value="MG442"/>
    <property type="match status" value="1"/>
</dbReference>
<dbReference type="GO" id="GO:0006412">
    <property type="term" value="P:translation"/>
    <property type="evidence" value="ECO:0007669"/>
    <property type="project" value="TreeGrafter"/>
</dbReference>
<sequence>MRKVKKVSTIQWFPGHMAKAKRQVQEQLKSVDWVVEIRDARIPIASKNPLIDQIIQQKKHLIVLNKADLADPIQNKLWLNYLRNKDTDAIAIDSKNNKEIKKLRHYLLEVTDSERQKWLDKGMKQKTIRLMVLGIPNVGKSTLINQLTHKKTAKVGNRPGVTKGQQWVQIDKDFSLLDTPGILWPKFEDPLVGMNLALTGAIKDTHYYSDDIALYAMQFMMDYYMEDFCQFFNLSEEEAQPPYPELMMSLTSKMGMKDDYERFSDWIIREFRSGKIAPMTLDRYEDYRLEQAEKGSADD</sequence>
<dbReference type="InterPro" id="IPR030378">
    <property type="entry name" value="G_CP_dom"/>
</dbReference>
<dbReference type="InterPro" id="IPR016478">
    <property type="entry name" value="GTPase_MTG1"/>
</dbReference>
<protein>
    <recommendedName>
        <fullName evidence="1 4">Ribosome biogenesis GTPase A</fullName>
    </recommendedName>
</protein>
<organism evidence="5 6">
    <name type="scientific">Aerococcus mictus</name>
    <dbReference type="NCBI Taxonomy" id="2976810"/>
    <lineage>
        <taxon>Bacteria</taxon>
        <taxon>Bacillati</taxon>
        <taxon>Bacillota</taxon>
        <taxon>Bacilli</taxon>
        <taxon>Lactobacillales</taxon>
        <taxon>Aerococcaceae</taxon>
        <taxon>Aerococcus</taxon>
    </lineage>
</organism>
<dbReference type="InterPro" id="IPR023179">
    <property type="entry name" value="GTP-bd_ortho_bundle_sf"/>
</dbReference>
<evidence type="ECO:0000256" key="3">
    <source>
        <dbReference type="ARBA" id="ARBA00023134"/>
    </source>
</evidence>
<comment type="caution">
    <text evidence="5">The sequence shown here is derived from an EMBL/GenBank/DDBJ whole genome shotgun (WGS) entry which is preliminary data.</text>
</comment>
<dbReference type="PANTHER" id="PTHR45782:SF4">
    <property type="entry name" value="MITOCHONDRIAL RIBOSOME-ASSOCIATED GTPASE 1"/>
    <property type="match status" value="1"/>
</dbReference>
<evidence type="ECO:0000256" key="2">
    <source>
        <dbReference type="ARBA" id="ARBA00022741"/>
    </source>
</evidence>